<protein>
    <submittedName>
        <fullName evidence="3">Serine esterase</fullName>
    </submittedName>
</protein>
<name>A0ABP9J5F0_9ACTN</name>
<keyword evidence="4" id="KW-1185">Reference proteome</keyword>
<dbReference type="EMBL" id="BAABKB010000021">
    <property type="protein sequence ID" value="GAA5021218.1"/>
    <property type="molecule type" value="Genomic_DNA"/>
</dbReference>
<dbReference type="RefSeq" id="WP_345654006.1">
    <property type="nucleotide sequence ID" value="NZ_BAABKB010000021.1"/>
</dbReference>
<proteinExistence type="predicted"/>
<evidence type="ECO:0000313" key="3">
    <source>
        <dbReference type="EMBL" id="GAA5021218.1"/>
    </source>
</evidence>
<sequence length="226" mass="24290">MPTIDADRSRGILDLQPSPAIHAPLKHGLHQFAGPTGPALLYVPDRLPTRPRPLLVAFHHAGGAPTDVVALLRREAERRGVLLLAPAAARQTWDAVRSGVYGRDVAALRHALTTVRIHFPIDPDRIAVAGYRDGASYALGLGLANGNLFTRILAYSPDRIPPGCRTGRPTVFISYEQHNAPSSATTAGRRIVAALENDGYHVDHIEHPGGRSTPADVVRTSAELLD</sequence>
<dbReference type="Proteomes" id="UP001501759">
    <property type="component" value="Unassembled WGS sequence"/>
</dbReference>
<dbReference type="InterPro" id="IPR029058">
    <property type="entry name" value="AB_hydrolase_fold"/>
</dbReference>
<dbReference type="InterPro" id="IPR050955">
    <property type="entry name" value="Plant_Biomass_Hydrol_Est"/>
</dbReference>
<gene>
    <name evidence="3" type="ORF">GCM10023335_51880</name>
</gene>
<evidence type="ECO:0000256" key="1">
    <source>
        <dbReference type="ARBA" id="ARBA00022729"/>
    </source>
</evidence>
<evidence type="ECO:0000256" key="2">
    <source>
        <dbReference type="ARBA" id="ARBA00022801"/>
    </source>
</evidence>
<dbReference type="PANTHER" id="PTHR43037:SF5">
    <property type="entry name" value="FERULOYL ESTERASE"/>
    <property type="match status" value="1"/>
</dbReference>
<evidence type="ECO:0000313" key="4">
    <source>
        <dbReference type="Proteomes" id="UP001501759"/>
    </source>
</evidence>
<dbReference type="SUPFAM" id="SSF53474">
    <property type="entry name" value="alpha/beta-Hydrolases"/>
    <property type="match status" value="1"/>
</dbReference>
<reference evidence="4" key="1">
    <citation type="journal article" date="2019" name="Int. J. Syst. Evol. Microbiol.">
        <title>The Global Catalogue of Microorganisms (GCM) 10K type strain sequencing project: providing services to taxonomists for standard genome sequencing and annotation.</title>
        <authorList>
            <consortium name="The Broad Institute Genomics Platform"/>
            <consortium name="The Broad Institute Genome Sequencing Center for Infectious Disease"/>
            <person name="Wu L."/>
            <person name="Ma J."/>
        </authorList>
    </citation>
    <scope>NUCLEOTIDE SEQUENCE [LARGE SCALE GENOMIC DNA]</scope>
    <source>
        <strain evidence="4">JCM 18409</strain>
    </source>
</reference>
<dbReference type="PANTHER" id="PTHR43037">
    <property type="entry name" value="UNNAMED PRODUCT-RELATED"/>
    <property type="match status" value="1"/>
</dbReference>
<keyword evidence="2" id="KW-0378">Hydrolase</keyword>
<accession>A0ABP9J5F0</accession>
<comment type="caution">
    <text evidence="3">The sequence shown here is derived from an EMBL/GenBank/DDBJ whole genome shotgun (WGS) entry which is preliminary data.</text>
</comment>
<dbReference type="Gene3D" id="3.40.50.1820">
    <property type="entry name" value="alpha/beta hydrolase"/>
    <property type="match status" value="1"/>
</dbReference>
<keyword evidence="1" id="KW-0732">Signal</keyword>
<organism evidence="3 4">
    <name type="scientific">Streptomyces siamensis</name>
    <dbReference type="NCBI Taxonomy" id="1274986"/>
    <lineage>
        <taxon>Bacteria</taxon>
        <taxon>Bacillati</taxon>
        <taxon>Actinomycetota</taxon>
        <taxon>Actinomycetes</taxon>
        <taxon>Kitasatosporales</taxon>
        <taxon>Streptomycetaceae</taxon>
        <taxon>Streptomyces</taxon>
    </lineage>
</organism>